<evidence type="ECO:0000256" key="1">
    <source>
        <dbReference type="ARBA" id="ARBA00022737"/>
    </source>
</evidence>
<dbReference type="CDD" id="cd09917">
    <property type="entry name" value="F-box_SF"/>
    <property type="match status" value="1"/>
</dbReference>
<dbReference type="Gene3D" id="1.25.40.20">
    <property type="entry name" value="Ankyrin repeat-containing domain"/>
    <property type="match status" value="1"/>
</dbReference>
<keyword evidence="7" id="KW-1185">Reference proteome</keyword>
<dbReference type="Pfam" id="PF00023">
    <property type="entry name" value="Ank"/>
    <property type="match status" value="1"/>
</dbReference>
<sequence>MSATPSTRDGDVHLYKRPQGSTSRRHESPTPLYRTSADPQATMAGKRQKILEFFERHHGRRLRNTLLRWFRKLNIGLAALPPEIAVRITLYADTDTLLTLRRTCKAFRDLVQEEVVARCRETVIPTQVTYDAMIVANQHGNRRSSRYLWHENPVSQPLARLVAQGRYDAVRFCLDDAGLDANLYDLSARPLLHIAAFYSQVPVARLLLQCGADIFATARVNRNTALDFAVCPELSHEEFGQPLGYGIRTPARDAMVRLLLSEGARYTTNAGPGALPYLCGMPNYIHLLRQAYDNGTYPRDEAIAYQLLQCDLMPELVPAVVAALPEVLNSVIVTASGRSAIEVALMLGHMELALALINCGFPLNLGLNDDQYPELAYPLDNLQHNNFLTHAWDRQIAMALLARPQLQAAGFDQWIIQTGRWQRLILDEPLNYHIRTRNWLMANQMLRMGWGNPGGSAGSAEELP</sequence>
<dbReference type="VEuPathDB" id="FungiDB:BO82DRAFT_421909"/>
<dbReference type="SMART" id="SM00256">
    <property type="entry name" value="FBOX"/>
    <property type="match status" value="1"/>
</dbReference>
<dbReference type="OrthoDB" id="539213at2759"/>
<organism evidence="6 7">
    <name type="scientific">Aspergillus uvarum CBS 121591</name>
    <dbReference type="NCBI Taxonomy" id="1448315"/>
    <lineage>
        <taxon>Eukaryota</taxon>
        <taxon>Fungi</taxon>
        <taxon>Dikarya</taxon>
        <taxon>Ascomycota</taxon>
        <taxon>Pezizomycotina</taxon>
        <taxon>Eurotiomycetes</taxon>
        <taxon>Eurotiomycetidae</taxon>
        <taxon>Eurotiales</taxon>
        <taxon>Aspergillaceae</taxon>
        <taxon>Aspergillus</taxon>
        <taxon>Aspergillus subgen. Circumdati</taxon>
    </lineage>
</organism>
<dbReference type="RefSeq" id="XP_025488509.1">
    <property type="nucleotide sequence ID" value="XM_025640187.1"/>
</dbReference>
<evidence type="ECO:0000256" key="3">
    <source>
        <dbReference type="PROSITE-ProRule" id="PRU00023"/>
    </source>
</evidence>
<dbReference type="InterPro" id="IPR050776">
    <property type="entry name" value="Ank_Repeat/CDKN_Inhibitor"/>
</dbReference>
<dbReference type="InterPro" id="IPR036770">
    <property type="entry name" value="Ankyrin_rpt-contain_sf"/>
</dbReference>
<name>A0A319C3A3_9EURO</name>
<dbReference type="PANTHER" id="PTHR24201">
    <property type="entry name" value="ANK_REP_REGION DOMAIN-CONTAINING PROTEIN"/>
    <property type="match status" value="1"/>
</dbReference>
<feature type="region of interest" description="Disordered" evidence="4">
    <location>
        <begin position="1"/>
        <end position="37"/>
    </location>
</feature>
<protein>
    <recommendedName>
        <fullName evidence="5">F-box domain-containing protein</fullName>
    </recommendedName>
</protein>
<dbReference type="Gene3D" id="1.20.1280.50">
    <property type="match status" value="1"/>
</dbReference>
<evidence type="ECO:0000256" key="4">
    <source>
        <dbReference type="SAM" id="MobiDB-lite"/>
    </source>
</evidence>
<dbReference type="GO" id="GO:0005634">
    <property type="term" value="C:nucleus"/>
    <property type="evidence" value="ECO:0007669"/>
    <property type="project" value="TreeGrafter"/>
</dbReference>
<keyword evidence="1" id="KW-0677">Repeat</keyword>
<evidence type="ECO:0000259" key="5">
    <source>
        <dbReference type="PROSITE" id="PS50181"/>
    </source>
</evidence>
<accession>A0A319C3A3</accession>
<dbReference type="Pfam" id="PF12937">
    <property type="entry name" value="F-box-like"/>
    <property type="match status" value="1"/>
</dbReference>
<feature type="repeat" description="ANK" evidence="3">
    <location>
        <begin position="187"/>
        <end position="219"/>
    </location>
</feature>
<dbReference type="PROSITE" id="PS50297">
    <property type="entry name" value="ANK_REP_REGION"/>
    <property type="match status" value="1"/>
</dbReference>
<evidence type="ECO:0000313" key="6">
    <source>
        <dbReference type="EMBL" id="PYH78309.1"/>
    </source>
</evidence>
<dbReference type="PANTHER" id="PTHR24201:SF16">
    <property type="entry name" value="ANKYRIN-1-LIKE-RELATED"/>
    <property type="match status" value="1"/>
</dbReference>
<dbReference type="EMBL" id="KZ821730">
    <property type="protein sequence ID" value="PYH78309.1"/>
    <property type="molecule type" value="Genomic_DNA"/>
</dbReference>
<evidence type="ECO:0000313" key="7">
    <source>
        <dbReference type="Proteomes" id="UP000248340"/>
    </source>
</evidence>
<dbReference type="SMART" id="SM00248">
    <property type="entry name" value="ANK"/>
    <property type="match status" value="3"/>
</dbReference>
<gene>
    <name evidence="6" type="ORF">BO82DRAFT_421909</name>
</gene>
<reference evidence="6 7" key="1">
    <citation type="submission" date="2016-12" db="EMBL/GenBank/DDBJ databases">
        <title>The genomes of Aspergillus section Nigri reveals drivers in fungal speciation.</title>
        <authorList>
            <consortium name="DOE Joint Genome Institute"/>
            <person name="Vesth T.C."/>
            <person name="Nybo J."/>
            <person name="Theobald S."/>
            <person name="Brandl J."/>
            <person name="Frisvad J.C."/>
            <person name="Nielsen K.F."/>
            <person name="Lyhne E.K."/>
            <person name="Kogle M.E."/>
            <person name="Kuo A."/>
            <person name="Riley R."/>
            <person name="Clum A."/>
            <person name="Nolan M."/>
            <person name="Lipzen A."/>
            <person name="Salamov A."/>
            <person name="Henrissat B."/>
            <person name="Wiebenga A."/>
            <person name="De Vries R.P."/>
            <person name="Grigoriev I.V."/>
            <person name="Mortensen U.H."/>
            <person name="Andersen M.R."/>
            <person name="Baker S.E."/>
        </authorList>
    </citation>
    <scope>NUCLEOTIDE SEQUENCE [LARGE SCALE GENOMIC DNA]</scope>
    <source>
        <strain evidence="6 7">CBS 121591</strain>
    </source>
</reference>
<dbReference type="InterPro" id="IPR002110">
    <property type="entry name" value="Ankyrin_rpt"/>
</dbReference>
<evidence type="ECO:0000256" key="2">
    <source>
        <dbReference type="ARBA" id="ARBA00023043"/>
    </source>
</evidence>
<dbReference type="STRING" id="1448315.A0A319C3A3"/>
<dbReference type="SUPFAM" id="SSF48403">
    <property type="entry name" value="Ankyrin repeat"/>
    <property type="match status" value="1"/>
</dbReference>
<feature type="domain" description="F-box" evidence="5">
    <location>
        <begin position="74"/>
        <end position="120"/>
    </location>
</feature>
<dbReference type="InterPro" id="IPR036047">
    <property type="entry name" value="F-box-like_dom_sf"/>
</dbReference>
<dbReference type="Proteomes" id="UP000248340">
    <property type="component" value="Unassembled WGS sequence"/>
</dbReference>
<dbReference type="PROSITE" id="PS50181">
    <property type="entry name" value="FBOX"/>
    <property type="match status" value="1"/>
</dbReference>
<proteinExistence type="predicted"/>
<dbReference type="SUPFAM" id="SSF81383">
    <property type="entry name" value="F-box domain"/>
    <property type="match status" value="1"/>
</dbReference>
<keyword evidence="2 3" id="KW-0040">ANK repeat</keyword>
<dbReference type="AlphaFoldDB" id="A0A319C3A3"/>
<dbReference type="GeneID" id="37142929"/>
<dbReference type="InterPro" id="IPR001810">
    <property type="entry name" value="F-box_dom"/>
</dbReference>
<dbReference type="PROSITE" id="PS50088">
    <property type="entry name" value="ANK_REPEAT"/>
    <property type="match status" value="1"/>
</dbReference>